<dbReference type="EMBL" id="CP002364">
    <property type="protein sequence ID" value="ADW16292.1"/>
    <property type="molecule type" value="Genomic_DNA"/>
</dbReference>
<dbReference type="AlphaFoldDB" id="A0A7U3YJ03"/>
<organism evidence="2 3">
    <name type="scientific">Desulfobulbus propionicus (strain ATCC 33891 / DSM 2032 / VKM B-1956 / 1pr3)</name>
    <dbReference type="NCBI Taxonomy" id="577650"/>
    <lineage>
        <taxon>Bacteria</taxon>
        <taxon>Pseudomonadati</taxon>
        <taxon>Thermodesulfobacteriota</taxon>
        <taxon>Desulfobulbia</taxon>
        <taxon>Desulfobulbales</taxon>
        <taxon>Desulfobulbaceae</taxon>
        <taxon>Desulfobulbus</taxon>
    </lineage>
</organism>
<name>A0A7U3YJ03_DESPD</name>
<keyword evidence="3" id="KW-1185">Reference proteome</keyword>
<evidence type="ECO:0000256" key="1">
    <source>
        <dbReference type="SAM" id="MobiDB-lite"/>
    </source>
</evidence>
<accession>A0A7U3YJ03</accession>
<protein>
    <submittedName>
        <fullName evidence="2">Uncharacterized protein</fullName>
    </submittedName>
</protein>
<proteinExistence type="predicted"/>
<reference evidence="2 3" key="1">
    <citation type="journal article" date="2011" name="Stand. Genomic Sci.">
        <title>Complete genome sequence of Desulfobulbus propionicus type strain (1pr3).</title>
        <authorList>
            <person name="Pagani I."/>
            <person name="Lapidus A."/>
            <person name="Nolan M."/>
            <person name="Lucas S."/>
            <person name="Hammon N."/>
            <person name="Deshpande S."/>
            <person name="Cheng J.F."/>
            <person name="Chertkov O."/>
            <person name="Davenport K."/>
            <person name="Tapia R."/>
            <person name="Han C."/>
            <person name="Goodwin L."/>
            <person name="Pitluck S."/>
            <person name="Liolios K."/>
            <person name="Mavromatis K."/>
            <person name="Ivanova N."/>
            <person name="Mikhailova N."/>
            <person name="Pati A."/>
            <person name="Chen A."/>
            <person name="Palaniappan K."/>
            <person name="Land M."/>
            <person name="Hauser L."/>
            <person name="Chang Y.J."/>
            <person name="Jeffries C.D."/>
            <person name="Detter J.C."/>
            <person name="Brambilla E."/>
            <person name="Kannan K.P."/>
            <person name="Djao O.D."/>
            <person name="Rohde M."/>
            <person name="Pukall R."/>
            <person name="Spring S."/>
            <person name="Goker M."/>
            <person name="Sikorski J."/>
            <person name="Woyke T."/>
            <person name="Bristow J."/>
            <person name="Eisen J.A."/>
            <person name="Markowitz V."/>
            <person name="Hugenholtz P."/>
            <person name="Kyrpides N.C."/>
            <person name="Klenk H.P."/>
        </authorList>
    </citation>
    <scope>NUCLEOTIDE SEQUENCE [LARGE SCALE GENOMIC DNA]</scope>
    <source>
        <strain evidence="3">ATCC 33891 / DSM 2032 / 1pr3</strain>
    </source>
</reference>
<sequence>MGRTWEEDVVCRRIFSAGLDQCQDQPTALPTDHLPPSVRRQEATRRPAAVASPARDITCWRSCGHTACQGGLAMLSWWRLVPLPHRTPAGSAEDGPRSNRQEGHTDRVVGMGAIFGDCPQRCLPQSHRTTRRQRCTRPIHPAMTAPGNCLFVIVQLAHRLARAGRGRGIGRPIERTSRADNHIKRMDP</sequence>
<feature type="compositionally biased region" description="Basic and acidic residues" evidence="1">
    <location>
        <begin position="172"/>
        <end position="188"/>
    </location>
</feature>
<gene>
    <name evidence="2" type="ordered locus">Despr_0098</name>
</gene>
<dbReference type="Proteomes" id="UP000006365">
    <property type="component" value="Chromosome"/>
</dbReference>
<dbReference type="KEGG" id="dpr:Despr_0098"/>
<evidence type="ECO:0000313" key="3">
    <source>
        <dbReference type="Proteomes" id="UP000006365"/>
    </source>
</evidence>
<feature type="region of interest" description="Disordered" evidence="1">
    <location>
        <begin position="24"/>
        <end position="49"/>
    </location>
</feature>
<feature type="region of interest" description="Disordered" evidence="1">
    <location>
        <begin position="168"/>
        <end position="188"/>
    </location>
</feature>
<evidence type="ECO:0000313" key="2">
    <source>
        <dbReference type="EMBL" id="ADW16292.1"/>
    </source>
</evidence>